<keyword evidence="1" id="KW-0812">Transmembrane</keyword>
<accession>A0A1Y0I415</accession>
<keyword evidence="1" id="KW-0472">Membrane</keyword>
<dbReference type="OrthoDB" id="9760450at2"/>
<dbReference type="Proteomes" id="UP000196027">
    <property type="component" value="Chromosome"/>
</dbReference>
<sequence length="313" mass="35211">MFNSIALQNLGKSLKYDVSSVTLLLITATLAFAPLPEHRLNYLIIPLMNLLHVPGAWLVYHFIASLLRRWRHTQHLYQSLSVLISLGMITAVELVQSQTGRIPSFEDLILGAFGITIGATWHHPGIGRQYKLIIFFVMFGLAFTPLAIHLHRWHELQSRLPILANFSAPYEQQLWEANKYEMLAVIKSNEKNNNTGQNQLSVQLNVSGWTGITFNNPGVNFENYSELCIEASGSAPARLHIRIDDQGAMDYSSRFHAYIDINTTPRDQCIGIAGLQSPNGRILQRDQIIRIVLFVAGNPTLEALVISKLELSR</sequence>
<name>A0A1Y0I415_9GAMM</name>
<dbReference type="EMBL" id="CP021425">
    <property type="protein sequence ID" value="ARU55217.1"/>
    <property type="molecule type" value="Genomic_DNA"/>
</dbReference>
<evidence type="ECO:0000313" key="3">
    <source>
        <dbReference type="Proteomes" id="UP000196027"/>
    </source>
</evidence>
<feature type="transmembrane region" description="Helical" evidence="1">
    <location>
        <begin position="75"/>
        <end position="95"/>
    </location>
</feature>
<dbReference type="AlphaFoldDB" id="A0A1Y0I415"/>
<feature type="transmembrane region" description="Helical" evidence="1">
    <location>
        <begin position="18"/>
        <end position="35"/>
    </location>
</feature>
<feature type="transmembrane region" description="Helical" evidence="1">
    <location>
        <begin position="130"/>
        <end position="150"/>
    </location>
</feature>
<proteinExistence type="predicted"/>
<dbReference type="RefSeq" id="WP_087460344.1">
    <property type="nucleotide sequence ID" value="NZ_CP021425.1"/>
</dbReference>
<organism evidence="2 3">
    <name type="scientific">Oleiphilus messinensis</name>
    <dbReference type="NCBI Taxonomy" id="141451"/>
    <lineage>
        <taxon>Bacteria</taxon>
        <taxon>Pseudomonadati</taxon>
        <taxon>Pseudomonadota</taxon>
        <taxon>Gammaproteobacteria</taxon>
        <taxon>Oceanospirillales</taxon>
        <taxon>Oleiphilaceae</taxon>
        <taxon>Oleiphilus</taxon>
    </lineage>
</organism>
<reference evidence="2 3" key="1">
    <citation type="submission" date="2017-05" db="EMBL/GenBank/DDBJ databases">
        <title>Genomic insights into alkan degradation activity of Oleiphilus messinensis.</title>
        <authorList>
            <person name="Kozyavkin S.A."/>
            <person name="Slesarev A.I."/>
            <person name="Golyshin P.N."/>
            <person name="Korzhenkov A."/>
            <person name="Golyshina O.N."/>
            <person name="Toshchakov S.V."/>
        </authorList>
    </citation>
    <scope>NUCLEOTIDE SEQUENCE [LARGE SCALE GENOMIC DNA]</scope>
    <source>
        <strain evidence="2 3">ME102</strain>
    </source>
</reference>
<protein>
    <submittedName>
        <fullName evidence="2">Uncharacterized protein</fullName>
    </submittedName>
</protein>
<keyword evidence="3" id="KW-1185">Reference proteome</keyword>
<feature type="transmembrane region" description="Helical" evidence="1">
    <location>
        <begin position="42"/>
        <end position="63"/>
    </location>
</feature>
<dbReference type="KEGG" id="ome:OLMES_1132"/>
<keyword evidence="1" id="KW-1133">Transmembrane helix</keyword>
<feature type="transmembrane region" description="Helical" evidence="1">
    <location>
        <begin position="107"/>
        <end position="124"/>
    </location>
</feature>
<evidence type="ECO:0000313" key="2">
    <source>
        <dbReference type="EMBL" id="ARU55217.1"/>
    </source>
</evidence>
<evidence type="ECO:0000256" key="1">
    <source>
        <dbReference type="SAM" id="Phobius"/>
    </source>
</evidence>
<gene>
    <name evidence="2" type="ORF">OLMES_1132</name>
</gene>